<feature type="non-terminal residue" evidence="2">
    <location>
        <position position="71"/>
    </location>
</feature>
<dbReference type="InterPro" id="IPR046107">
    <property type="entry name" value="DUF6044"/>
</dbReference>
<accession>A0A0F9CDI1</accession>
<reference evidence="2" key="1">
    <citation type="journal article" date="2015" name="Nature">
        <title>Complex archaea that bridge the gap between prokaryotes and eukaryotes.</title>
        <authorList>
            <person name="Spang A."/>
            <person name="Saw J.H."/>
            <person name="Jorgensen S.L."/>
            <person name="Zaremba-Niedzwiedzka K."/>
            <person name="Martijn J."/>
            <person name="Lind A.E."/>
            <person name="van Eijk R."/>
            <person name="Schleper C."/>
            <person name="Guy L."/>
            <person name="Ettema T.J."/>
        </authorList>
    </citation>
    <scope>NUCLEOTIDE SEQUENCE</scope>
</reference>
<dbReference type="AlphaFoldDB" id="A0A0F9CDI1"/>
<comment type="caution">
    <text evidence="2">The sequence shown here is derived from an EMBL/GenBank/DDBJ whole genome shotgun (WGS) entry which is preliminary data.</text>
</comment>
<evidence type="ECO:0000313" key="2">
    <source>
        <dbReference type="EMBL" id="KKL24457.1"/>
    </source>
</evidence>
<protein>
    <submittedName>
        <fullName evidence="2">Uncharacterized protein</fullName>
    </submittedName>
</protein>
<feature type="transmembrane region" description="Helical" evidence="1">
    <location>
        <begin position="20"/>
        <end position="37"/>
    </location>
</feature>
<sequence length="71" mass="8511">MSEIKLCKKIKEFIIKNHLYISFIILFVYLSPFLIFWDDIPVIIHDNLDSTIIWWKILSNSKMLFADNHAI</sequence>
<keyword evidence="1" id="KW-0472">Membrane</keyword>
<keyword evidence="1" id="KW-1133">Transmembrane helix</keyword>
<gene>
    <name evidence="2" type="ORF">LCGC14_2415140</name>
</gene>
<organism evidence="2">
    <name type="scientific">marine sediment metagenome</name>
    <dbReference type="NCBI Taxonomy" id="412755"/>
    <lineage>
        <taxon>unclassified sequences</taxon>
        <taxon>metagenomes</taxon>
        <taxon>ecological metagenomes</taxon>
    </lineage>
</organism>
<dbReference type="EMBL" id="LAZR01036587">
    <property type="protein sequence ID" value="KKL24457.1"/>
    <property type="molecule type" value="Genomic_DNA"/>
</dbReference>
<evidence type="ECO:0000256" key="1">
    <source>
        <dbReference type="SAM" id="Phobius"/>
    </source>
</evidence>
<proteinExistence type="predicted"/>
<dbReference type="Pfam" id="PF19510">
    <property type="entry name" value="DUF6044"/>
    <property type="match status" value="1"/>
</dbReference>
<keyword evidence="1" id="KW-0812">Transmembrane</keyword>
<name>A0A0F9CDI1_9ZZZZ</name>